<dbReference type="InterPro" id="IPR037021">
    <property type="entry name" value="RnfH_sf"/>
</dbReference>
<dbReference type="InterPro" id="IPR005346">
    <property type="entry name" value="RnfH"/>
</dbReference>
<dbReference type="STRING" id="52442.SAMN05421880_12337"/>
<dbReference type="Proteomes" id="UP000199561">
    <property type="component" value="Unassembled WGS sequence"/>
</dbReference>
<evidence type="ECO:0000313" key="4">
    <source>
        <dbReference type="Proteomes" id="UP000199561"/>
    </source>
</evidence>
<accession>A0A1I4SAJ5</accession>
<dbReference type="AlphaFoldDB" id="A0A1I4SAJ5"/>
<keyword evidence="4" id="KW-1185">Reference proteome</keyword>
<proteinExistence type="inferred from homology"/>
<organism evidence="3 4">
    <name type="scientific">Nitrosomonas nitrosa</name>
    <dbReference type="NCBI Taxonomy" id="52442"/>
    <lineage>
        <taxon>Bacteria</taxon>
        <taxon>Pseudomonadati</taxon>
        <taxon>Pseudomonadota</taxon>
        <taxon>Betaproteobacteria</taxon>
        <taxon>Nitrosomonadales</taxon>
        <taxon>Nitrosomonadaceae</taxon>
        <taxon>Nitrosomonas</taxon>
    </lineage>
</organism>
<comment type="similarity">
    <text evidence="1 2">Belongs to the UPF0125 (RnfH) family.</text>
</comment>
<dbReference type="HAMAP" id="MF_00460">
    <property type="entry name" value="UPF0125_RnfH"/>
    <property type="match status" value="1"/>
</dbReference>
<dbReference type="PANTHER" id="PTHR37483:SF1">
    <property type="entry name" value="UPF0125 PROTEIN RATB"/>
    <property type="match status" value="1"/>
</dbReference>
<name>A0A1I4SAJ5_9PROT</name>
<gene>
    <name evidence="3" type="ORF">SAMN05421880_12337</name>
</gene>
<dbReference type="Pfam" id="PF03658">
    <property type="entry name" value="Ub-RnfH"/>
    <property type="match status" value="1"/>
</dbReference>
<dbReference type="PANTHER" id="PTHR37483">
    <property type="entry name" value="UPF0125 PROTEIN RATB"/>
    <property type="match status" value="1"/>
</dbReference>
<dbReference type="EMBL" id="FOUF01000023">
    <property type="protein sequence ID" value="SFM61304.1"/>
    <property type="molecule type" value="Genomic_DNA"/>
</dbReference>
<reference evidence="3 4" key="1">
    <citation type="submission" date="2016-10" db="EMBL/GenBank/DDBJ databases">
        <authorList>
            <person name="de Groot N.N."/>
        </authorList>
    </citation>
    <scope>NUCLEOTIDE SEQUENCE [LARGE SCALE GENOMIC DNA]</scope>
    <source>
        <strain evidence="3 4">Nm146</strain>
    </source>
</reference>
<dbReference type="InterPro" id="IPR016155">
    <property type="entry name" value="Mopterin_synth/thiamin_S_b"/>
</dbReference>
<evidence type="ECO:0000256" key="2">
    <source>
        <dbReference type="HAMAP-Rule" id="MF_00460"/>
    </source>
</evidence>
<dbReference type="SUPFAM" id="SSF54285">
    <property type="entry name" value="MoaD/ThiS"/>
    <property type="match status" value="1"/>
</dbReference>
<dbReference type="Gene3D" id="3.10.20.280">
    <property type="entry name" value="RnfH-like"/>
    <property type="match status" value="1"/>
</dbReference>
<evidence type="ECO:0000313" key="3">
    <source>
        <dbReference type="EMBL" id="SFM61304.1"/>
    </source>
</evidence>
<evidence type="ECO:0000256" key="1">
    <source>
        <dbReference type="ARBA" id="ARBA00010645"/>
    </source>
</evidence>
<dbReference type="RefSeq" id="WP_090670631.1">
    <property type="nucleotide sequence ID" value="NZ_FOUF01000023.1"/>
</dbReference>
<sequence>MEHATDSIEIEVTYALPHRQFLERFFVPIGTTIEQAIVLSGVTTLFSEIDLTTQKFGIFNKIAKPGTLLQNGDRVEIYRPLLLDPKEKRRKRVAEKSKKSG</sequence>
<dbReference type="NCBIfam" id="NF002490">
    <property type="entry name" value="PRK01777.1"/>
    <property type="match status" value="1"/>
</dbReference>
<protein>
    <recommendedName>
        <fullName evidence="2">UPF0125 protein SAMN05421880_12337</fullName>
    </recommendedName>
</protein>